<evidence type="ECO:0000256" key="1">
    <source>
        <dbReference type="SAM" id="MobiDB-lite"/>
    </source>
</evidence>
<sequence length="161" mass="19705">MRMLNGRVYGAKRGYQNRNPFATVRDEPEFVEWGRGSWCRVRWWRWQRVRRGVVRGVRRKRRTTKRKRMRRRKTRRRSRGGQRWARGWRRLVGIRRWRWRGGRRWVGASVPSATAARSLFTRETHPPSRDTHPLVTYCPYRPSSTRPFLDHVDSWMHSCMD</sequence>
<proteinExistence type="predicted"/>
<protein>
    <submittedName>
        <fullName evidence="2">Uncharacterized protein</fullName>
    </submittedName>
</protein>
<dbReference type="STRING" id="1314782.A0A165RP18"/>
<organism evidence="2 3">
    <name type="scientific">Neolentinus lepideus HHB14362 ss-1</name>
    <dbReference type="NCBI Taxonomy" id="1314782"/>
    <lineage>
        <taxon>Eukaryota</taxon>
        <taxon>Fungi</taxon>
        <taxon>Dikarya</taxon>
        <taxon>Basidiomycota</taxon>
        <taxon>Agaricomycotina</taxon>
        <taxon>Agaricomycetes</taxon>
        <taxon>Gloeophyllales</taxon>
        <taxon>Gloeophyllaceae</taxon>
        <taxon>Neolentinus</taxon>
    </lineage>
</organism>
<feature type="region of interest" description="Disordered" evidence="1">
    <location>
        <begin position="57"/>
        <end position="82"/>
    </location>
</feature>
<dbReference type="OrthoDB" id="3363386at2759"/>
<gene>
    <name evidence="2" type="ORF">NEOLEDRAFT_498204</name>
</gene>
<accession>A0A165RP18</accession>
<dbReference type="EMBL" id="KV425580">
    <property type="protein sequence ID" value="KZT24090.1"/>
    <property type="molecule type" value="Genomic_DNA"/>
</dbReference>
<evidence type="ECO:0000313" key="2">
    <source>
        <dbReference type="EMBL" id="KZT24090.1"/>
    </source>
</evidence>
<evidence type="ECO:0000313" key="3">
    <source>
        <dbReference type="Proteomes" id="UP000076761"/>
    </source>
</evidence>
<reference evidence="2 3" key="1">
    <citation type="journal article" date="2016" name="Mol. Biol. Evol.">
        <title>Comparative Genomics of Early-Diverging Mushroom-Forming Fungi Provides Insights into the Origins of Lignocellulose Decay Capabilities.</title>
        <authorList>
            <person name="Nagy L.G."/>
            <person name="Riley R."/>
            <person name="Tritt A."/>
            <person name="Adam C."/>
            <person name="Daum C."/>
            <person name="Floudas D."/>
            <person name="Sun H."/>
            <person name="Yadav J.S."/>
            <person name="Pangilinan J."/>
            <person name="Larsson K.H."/>
            <person name="Matsuura K."/>
            <person name="Barry K."/>
            <person name="Labutti K."/>
            <person name="Kuo R."/>
            <person name="Ohm R.A."/>
            <person name="Bhattacharya S.S."/>
            <person name="Shirouzu T."/>
            <person name="Yoshinaga Y."/>
            <person name="Martin F.M."/>
            <person name="Grigoriev I.V."/>
            <person name="Hibbett D.S."/>
        </authorList>
    </citation>
    <scope>NUCLEOTIDE SEQUENCE [LARGE SCALE GENOMIC DNA]</scope>
    <source>
        <strain evidence="2 3">HHB14362 ss-1</strain>
    </source>
</reference>
<keyword evidence="3" id="KW-1185">Reference proteome</keyword>
<dbReference type="Proteomes" id="UP000076761">
    <property type="component" value="Unassembled WGS sequence"/>
</dbReference>
<dbReference type="InParanoid" id="A0A165RP18"/>
<dbReference type="AlphaFoldDB" id="A0A165RP18"/>
<name>A0A165RP18_9AGAM</name>